<dbReference type="InterPro" id="IPR025009">
    <property type="entry name" value="DUF3977"/>
</dbReference>
<gene>
    <name evidence="1" type="ORF">P4H66_10940</name>
</gene>
<comment type="caution">
    <text evidence="1">The sequence shown here is derived from an EMBL/GenBank/DDBJ whole genome shotgun (WGS) entry which is preliminary data.</text>
</comment>
<evidence type="ECO:0000313" key="1">
    <source>
        <dbReference type="EMBL" id="MEC0240366.1"/>
    </source>
</evidence>
<protein>
    <submittedName>
        <fullName evidence="1">DUF3977 family protein</fullName>
    </submittedName>
</protein>
<evidence type="ECO:0000313" key="2">
    <source>
        <dbReference type="Proteomes" id="UP001344632"/>
    </source>
</evidence>
<organism evidence="1 2">
    <name type="scientific">Paenibacillus dokdonensis</name>
    <dbReference type="NCBI Taxonomy" id="2567944"/>
    <lineage>
        <taxon>Bacteria</taxon>
        <taxon>Bacillati</taxon>
        <taxon>Bacillota</taxon>
        <taxon>Bacilli</taxon>
        <taxon>Bacillales</taxon>
        <taxon>Paenibacillaceae</taxon>
        <taxon>Paenibacillus</taxon>
    </lineage>
</organism>
<proteinExistence type="predicted"/>
<dbReference type="Pfam" id="PF13122">
    <property type="entry name" value="DUF3977"/>
    <property type="match status" value="1"/>
</dbReference>
<reference evidence="1 2" key="1">
    <citation type="submission" date="2023-03" db="EMBL/GenBank/DDBJ databases">
        <title>Bacillus Genome Sequencing.</title>
        <authorList>
            <person name="Dunlap C."/>
        </authorList>
    </citation>
    <scope>NUCLEOTIDE SEQUENCE [LARGE SCALE GENOMIC DNA]</scope>
    <source>
        <strain evidence="1 2">BD-525</strain>
    </source>
</reference>
<dbReference type="EMBL" id="JARLKZ010000006">
    <property type="protein sequence ID" value="MEC0240366.1"/>
    <property type="molecule type" value="Genomic_DNA"/>
</dbReference>
<keyword evidence="2" id="KW-1185">Reference proteome</keyword>
<sequence>MEIGYGNRWFVRTEIENKDGTETEIRGMITSFKLRSVCFFYQHLLK</sequence>
<accession>A0ABU6GKU4</accession>
<dbReference type="Proteomes" id="UP001344632">
    <property type="component" value="Unassembled WGS sequence"/>
</dbReference>
<name>A0ABU6GKU4_9BACL</name>